<gene>
    <name evidence="2" type="ORF">A9E74_01006</name>
</gene>
<evidence type="ECO:0000313" key="2">
    <source>
        <dbReference type="EMBL" id="ODN67279.1"/>
    </source>
</evidence>
<accession>A0A1E3GTA0</accession>
<organism evidence="2 3">
    <name type="scientific">Methylophaga muralis</name>
    <dbReference type="NCBI Taxonomy" id="291169"/>
    <lineage>
        <taxon>Bacteria</taxon>
        <taxon>Pseudomonadati</taxon>
        <taxon>Pseudomonadota</taxon>
        <taxon>Gammaproteobacteria</taxon>
        <taxon>Thiotrichales</taxon>
        <taxon>Piscirickettsiaceae</taxon>
        <taxon>Methylophaga</taxon>
    </lineage>
</organism>
<dbReference type="Pfam" id="PF11295">
    <property type="entry name" value="DUF3096"/>
    <property type="match status" value="1"/>
</dbReference>
<dbReference type="STRING" id="291169.A9E74_01006"/>
<dbReference type="Proteomes" id="UP000094379">
    <property type="component" value="Unassembled WGS sequence"/>
</dbReference>
<protein>
    <recommendedName>
        <fullName evidence="4">DUF3096 domain-containing protein</fullName>
    </recommendedName>
</protein>
<reference evidence="2 3" key="1">
    <citation type="submission" date="2016-07" db="EMBL/GenBank/DDBJ databases">
        <title>Draft Genome Sequence of Methylophaga muralis Bur 1.</title>
        <authorList>
            <person name="Vasilenko O.V."/>
            <person name="Doronina N.V."/>
            <person name="Shmareva M.N."/>
            <person name="Tarlachkov S.V."/>
            <person name="Mustakhimov I."/>
            <person name="Trotsenko Y.A."/>
        </authorList>
    </citation>
    <scope>NUCLEOTIDE SEQUENCE [LARGE SCALE GENOMIC DNA]</scope>
    <source>
        <strain evidence="2 3">Bur 1</strain>
    </source>
</reference>
<evidence type="ECO:0000313" key="3">
    <source>
        <dbReference type="Proteomes" id="UP000094379"/>
    </source>
</evidence>
<dbReference type="InterPro" id="IPR021446">
    <property type="entry name" value="DUF3096"/>
</dbReference>
<proteinExistence type="predicted"/>
<feature type="transmembrane region" description="Helical" evidence="1">
    <location>
        <begin position="7"/>
        <end position="24"/>
    </location>
</feature>
<dbReference type="AlphaFoldDB" id="A0A1E3GTA0"/>
<keyword evidence="1" id="KW-1133">Transmembrane helix</keyword>
<keyword evidence="1" id="KW-0812">Transmembrane</keyword>
<evidence type="ECO:0008006" key="4">
    <source>
        <dbReference type="Google" id="ProtNLM"/>
    </source>
</evidence>
<keyword evidence="1" id="KW-0472">Membrane</keyword>
<dbReference type="RefSeq" id="WP_084002930.1">
    <property type="nucleotide sequence ID" value="NZ_MCRI01000007.1"/>
</dbReference>
<feature type="transmembrane region" description="Helical" evidence="1">
    <location>
        <begin position="30"/>
        <end position="47"/>
    </location>
</feature>
<keyword evidence="3" id="KW-1185">Reference proteome</keyword>
<name>A0A1E3GTA0_9GAMM</name>
<sequence length="49" mass="5236">MTIALTPLISLIAGILILLVPRLLNYIVAIYLIIIGLVGIFGGNLNFTP</sequence>
<comment type="caution">
    <text evidence="2">The sequence shown here is derived from an EMBL/GenBank/DDBJ whole genome shotgun (WGS) entry which is preliminary data.</text>
</comment>
<dbReference type="EMBL" id="MCRI01000007">
    <property type="protein sequence ID" value="ODN67279.1"/>
    <property type="molecule type" value="Genomic_DNA"/>
</dbReference>
<dbReference type="PATRIC" id="fig|291169.3.peg.1013"/>
<evidence type="ECO:0000256" key="1">
    <source>
        <dbReference type="SAM" id="Phobius"/>
    </source>
</evidence>